<dbReference type="RefSeq" id="WP_116392863.1">
    <property type="nucleotide sequence ID" value="NZ_QUQO01000001.1"/>
</dbReference>
<evidence type="ECO:0000256" key="5">
    <source>
        <dbReference type="SAM" id="Phobius"/>
    </source>
</evidence>
<accession>A0A371RL92</accession>
<reference evidence="6 7" key="1">
    <citation type="submission" date="2018-08" db="EMBL/GenBank/DDBJ databases">
        <title>Parvularcula sp. SM1705, isolated from surface water of the South Sea China.</title>
        <authorList>
            <person name="Sun L."/>
        </authorList>
    </citation>
    <scope>NUCLEOTIDE SEQUENCE [LARGE SCALE GENOMIC DNA]</scope>
    <source>
        <strain evidence="6 7">SM1705</strain>
    </source>
</reference>
<dbReference type="PANTHER" id="PTHR12714">
    <property type="entry name" value="PROTEIN-S ISOPRENYLCYSTEINE O-METHYLTRANSFERASE"/>
    <property type="match status" value="1"/>
</dbReference>
<sequence>MMRIPPVLQFLFWGIAAWGIQKLVSEYNYSWRYQLSAALGCAVLGIMISGLGVAEFVKFKTTLNPVSPDKAQRLVTSGIFRLTRNPMYLGMLLILSGWLLFLGNPFAAPTAAGFVLIMNNIQIKPEERAMMVKFGEEYEAYRRRTRRWI</sequence>
<name>A0A371RL92_9PROT</name>
<dbReference type="EMBL" id="QUQO01000001">
    <property type="protein sequence ID" value="RFB06229.1"/>
    <property type="molecule type" value="Genomic_DNA"/>
</dbReference>
<dbReference type="Gene3D" id="1.20.120.1630">
    <property type="match status" value="1"/>
</dbReference>
<dbReference type="InterPro" id="IPR007318">
    <property type="entry name" value="Phopholipid_MeTrfase"/>
</dbReference>
<protein>
    <submittedName>
        <fullName evidence="6">Isoprenylcysteine carboxylmethyltransferase family protein</fullName>
    </submittedName>
</protein>
<evidence type="ECO:0000256" key="3">
    <source>
        <dbReference type="ARBA" id="ARBA00022989"/>
    </source>
</evidence>
<dbReference type="Proteomes" id="UP000264589">
    <property type="component" value="Unassembled WGS sequence"/>
</dbReference>
<dbReference type="GO" id="GO:0012505">
    <property type="term" value="C:endomembrane system"/>
    <property type="evidence" value="ECO:0007669"/>
    <property type="project" value="UniProtKB-SubCell"/>
</dbReference>
<evidence type="ECO:0000256" key="1">
    <source>
        <dbReference type="ARBA" id="ARBA00004127"/>
    </source>
</evidence>
<proteinExistence type="predicted"/>
<keyword evidence="7" id="KW-1185">Reference proteome</keyword>
<keyword evidence="4 5" id="KW-0472">Membrane</keyword>
<dbReference type="AlphaFoldDB" id="A0A371RL92"/>
<comment type="caution">
    <text evidence="6">The sequence shown here is derived from an EMBL/GenBank/DDBJ whole genome shotgun (WGS) entry which is preliminary data.</text>
</comment>
<dbReference type="GO" id="GO:0008168">
    <property type="term" value="F:methyltransferase activity"/>
    <property type="evidence" value="ECO:0007669"/>
    <property type="project" value="UniProtKB-KW"/>
</dbReference>
<evidence type="ECO:0000256" key="4">
    <source>
        <dbReference type="ARBA" id="ARBA00023136"/>
    </source>
</evidence>
<dbReference type="GO" id="GO:0032259">
    <property type="term" value="P:methylation"/>
    <property type="evidence" value="ECO:0007669"/>
    <property type="project" value="UniProtKB-KW"/>
</dbReference>
<keyword evidence="3 5" id="KW-1133">Transmembrane helix</keyword>
<comment type="subcellular location">
    <subcellularLocation>
        <location evidence="1">Endomembrane system</location>
        <topology evidence="1">Multi-pass membrane protein</topology>
    </subcellularLocation>
</comment>
<evidence type="ECO:0000313" key="7">
    <source>
        <dbReference type="Proteomes" id="UP000264589"/>
    </source>
</evidence>
<gene>
    <name evidence="6" type="ORF">DX908_13715</name>
</gene>
<dbReference type="Pfam" id="PF04191">
    <property type="entry name" value="PEMT"/>
    <property type="match status" value="1"/>
</dbReference>
<dbReference type="InParanoid" id="A0A371RL92"/>
<evidence type="ECO:0000256" key="2">
    <source>
        <dbReference type="ARBA" id="ARBA00022692"/>
    </source>
</evidence>
<keyword evidence="6" id="KW-0808">Transferase</keyword>
<dbReference type="PANTHER" id="PTHR12714:SF24">
    <property type="entry name" value="SLR1182 PROTEIN"/>
    <property type="match status" value="1"/>
</dbReference>
<keyword evidence="6" id="KW-0489">Methyltransferase</keyword>
<keyword evidence="2 5" id="KW-0812">Transmembrane</keyword>
<dbReference type="OrthoDB" id="9789029at2"/>
<organism evidence="6 7">
    <name type="scientific">Parvularcula marina</name>
    <dbReference type="NCBI Taxonomy" id="2292771"/>
    <lineage>
        <taxon>Bacteria</taxon>
        <taxon>Pseudomonadati</taxon>
        <taxon>Pseudomonadota</taxon>
        <taxon>Alphaproteobacteria</taxon>
        <taxon>Parvularculales</taxon>
        <taxon>Parvularculaceae</taxon>
        <taxon>Parvularcula</taxon>
    </lineage>
</organism>
<evidence type="ECO:0000313" key="6">
    <source>
        <dbReference type="EMBL" id="RFB06229.1"/>
    </source>
</evidence>
<feature type="transmembrane region" description="Helical" evidence="5">
    <location>
        <begin position="35"/>
        <end position="57"/>
    </location>
</feature>